<evidence type="ECO:0000256" key="5">
    <source>
        <dbReference type="ARBA" id="ARBA00022862"/>
    </source>
</evidence>
<dbReference type="GO" id="GO:0008379">
    <property type="term" value="F:thioredoxin peroxidase activity"/>
    <property type="evidence" value="ECO:0007669"/>
    <property type="project" value="TreeGrafter"/>
</dbReference>
<comment type="function">
    <text evidence="1">Thiol-specific peroxidase that catalyzes the reduction of hydrogen peroxide and organic hydroperoxides to water and alcohols, respectively. Plays a role in cell protection against oxidative stress by detoxifying peroxides and as sensor of hydrogen peroxide-mediated signaling events.</text>
</comment>
<keyword evidence="17" id="KW-1185">Reference proteome</keyword>
<evidence type="ECO:0000256" key="9">
    <source>
        <dbReference type="ARBA" id="ARBA00032824"/>
    </source>
</evidence>
<dbReference type="PANTHER" id="PTHR42801:SF4">
    <property type="entry name" value="AHPC_TSA FAMILY PROTEIN"/>
    <property type="match status" value="1"/>
</dbReference>
<dbReference type="GO" id="GO:0034599">
    <property type="term" value="P:cellular response to oxidative stress"/>
    <property type="evidence" value="ECO:0007669"/>
    <property type="project" value="TreeGrafter"/>
</dbReference>
<dbReference type="AlphaFoldDB" id="A0A1M4SY40"/>
<feature type="signal peptide" evidence="14">
    <location>
        <begin position="1"/>
        <end position="21"/>
    </location>
</feature>
<keyword evidence="5" id="KW-0049">Antioxidant</keyword>
<dbReference type="PIRSF" id="PIRSF000239">
    <property type="entry name" value="AHPC"/>
    <property type="match status" value="1"/>
</dbReference>
<evidence type="ECO:0000313" key="17">
    <source>
        <dbReference type="Proteomes" id="UP000242857"/>
    </source>
</evidence>
<evidence type="ECO:0000256" key="10">
    <source>
        <dbReference type="ARBA" id="ARBA00038489"/>
    </source>
</evidence>
<evidence type="ECO:0000259" key="15">
    <source>
        <dbReference type="PROSITE" id="PS51352"/>
    </source>
</evidence>
<dbReference type="Pfam" id="PF00578">
    <property type="entry name" value="AhpC-TSA"/>
    <property type="match status" value="1"/>
</dbReference>
<protein>
    <recommendedName>
        <fullName evidence="3">thioredoxin-dependent peroxiredoxin</fullName>
        <ecNumber evidence="3">1.11.1.24</ecNumber>
    </recommendedName>
    <alternativeName>
        <fullName evidence="9">Thioredoxin peroxidase</fullName>
    </alternativeName>
    <alternativeName>
        <fullName evidence="11">Thioredoxin-dependent peroxiredoxin Bcp</fullName>
    </alternativeName>
</protein>
<evidence type="ECO:0000256" key="8">
    <source>
        <dbReference type="ARBA" id="ARBA00023284"/>
    </source>
</evidence>
<keyword evidence="4" id="KW-0575">Peroxidase</keyword>
<dbReference type="GO" id="GO:0045454">
    <property type="term" value="P:cell redox homeostasis"/>
    <property type="evidence" value="ECO:0007669"/>
    <property type="project" value="TreeGrafter"/>
</dbReference>
<feature type="domain" description="Thioredoxin" evidence="15">
    <location>
        <begin position="23"/>
        <end position="178"/>
    </location>
</feature>
<comment type="catalytic activity">
    <reaction evidence="12">
        <text>a hydroperoxide + [thioredoxin]-dithiol = an alcohol + [thioredoxin]-disulfide + H2O</text>
        <dbReference type="Rhea" id="RHEA:62620"/>
        <dbReference type="Rhea" id="RHEA-COMP:10698"/>
        <dbReference type="Rhea" id="RHEA-COMP:10700"/>
        <dbReference type="ChEBI" id="CHEBI:15377"/>
        <dbReference type="ChEBI" id="CHEBI:29950"/>
        <dbReference type="ChEBI" id="CHEBI:30879"/>
        <dbReference type="ChEBI" id="CHEBI:35924"/>
        <dbReference type="ChEBI" id="CHEBI:50058"/>
        <dbReference type="EC" id="1.11.1.24"/>
    </reaction>
</comment>
<dbReference type="OrthoDB" id="5572803at2"/>
<dbReference type="InterPro" id="IPR000866">
    <property type="entry name" value="AhpC/TSA"/>
</dbReference>
<proteinExistence type="inferred from homology"/>
<dbReference type="InterPro" id="IPR036249">
    <property type="entry name" value="Thioredoxin-like_sf"/>
</dbReference>
<dbReference type="InterPro" id="IPR050924">
    <property type="entry name" value="Peroxiredoxin_BCP/PrxQ"/>
</dbReference>
<dbReference type="GO" id="GO:0005737">
    <property type="term" value="C:cytoplasm"/>
    <property type="evidence" value="ECO:0007669"/>
    <property type="project" value="TreeGrafter"/>
</dbReference>
<sequence>MRRTTLASLLALTLLPLAAQAALKPGTPAPAFTAPAYLAGQPFTFDLKQALAKGPVVVYFFPAAFTPGCNVEAAAFSRAVDTFKSHGVSVIGVTAGNTERLAEFSKDTEKCAGKFPVAADEGARIARQYDAVMTLKPDLSSRTSYLIGQDGRIVAEYDSMNPNQHVKQMLDAVQALHASPAAR</sequence>
<evidence type="ECO:0000256" key="1">
    <source>
        <dbReference type="ARBA" id="ARBA00003330"/>
    </source>
</evidence>
<dbReference type="RefSeq" id="WP_072754877.1">
    <property type="nucleotide sequence ID" value="NZ_FQUK01000003.1"/>
</dbReference>
<evidence type="ECO:0000256" key="13">
    <source>
        <dbReference type="PIRSR" id="PIRSR000239-1"/>
    </source>
</evidence>
<feature type="active site" description="Cysteine sulfenic acid (-SOH) intermediate; for peroxidase activity" evidence="13">
    <location>
        <position position="69"/>
    </location>
</feature>
<evidence type="ECO:0000256" key="12">
    <source>
        <dbReference type="ARBA" id="ARBA00049091"/>
    </source>
</evidence>
<dbReference type="PANTHER" id="PTHR42801">
    <property type="entry name" value="THIOREDOXIN-DEPENDENT PEROXIDE REDUCTASE"/>
    <property type="match status" value="1"/>
</dbReference>
<name>A0A1M4SY40_9GAMM</name>
<evidence type="ECO:0000256" key="2">
    <source>
        <dbReference type="ARBA" id="ARBA00011245"/>
    </source>
</evidence>
<gene>
    <name evidence="16" type="ORF">SAMN02745204_00315</name>
</gene>
<dbReference type="SUPFAM" id="SSF52833">
    <property type="entry name" value="Thioredoxin-like"/>
    <property type="match status" value="1"/>
</dbReference>
<evidence type="ECO:0000256" key="11">
    <source>
        <dbReference type="ARBA" id="ARBA00042639"/>
    </source>
</evidence>
<dbReference type="STRING" id="213588.SAMN02745204_00315"/>
<feature type="chain" id="PRO_5009907412" description="thioredoxin-dependent peroxiredoxin" evidence="14">
    <location>
        <begin position="22"/>
        <end position="183"/>
    </location>
</feature>
<comment type="similarity">
    <text evidence="10">Belongs to the peroxiredoxin family. BCP/PrxQ subfamily.</text>
</comment>
<dbReference type="PROSITE" id="PS51352">
    <property type="entry name" value="THIOREDOXIN_2"/>
    <property type="match status" value="1"/>
</dbReference>
<evidence type="ECO:0000256" key="3">
    <source>
        <dbReference type="ARBA" id="ARBA00013017"/>
    </source>
</evidence>
<dbReference type="InterPro" id="IPR024706">
    <property type="entry name" value="Peroxiredoxin_AhpC-typ"/>
</dbReference>
<dbReference type="InterPro" id="IPR013766">
    <property type="entry name" value="Thioredoxin_domain"/>
</dbReference>
<dbReference type="Proteomes" id="UP000242857">
    <property type="component" value="Unassembled WGS sequence"/>
</dbReference>
<reference evidence="17" key="1">
    <citation type="submission" date="2016-11" db="EMBL/GenBank/DDBJ databases">
        <authorList>
            <person name="Varghese N."/>
            <person name="Submissions S."/>
        </authorList>
    </citation>
    <scope>NUCLEOTIDE SEQUENCE [LARGE SCALE GENOMIC DNA]</scope>
    <source>
        <strain evidence="17">DSM 14834</strain>
    </source>
</reference>
<keyword evidence="8" id="KW-0676">Redox-active center</keyword>
<evidence type="ECO:0000256" key="6">
    <source>
        <dbReference type="ARBA" id="ARBA00023002"/>
    </source>
</evidence>
<evidence type="ECO:0000256" key="4">
    <source>
        <dbReference type="ARBA" id="ARBA00022559"/>
    </source>
</evidence>
<accession>A0A1M4SY40</accession>
<dbReference type="Gene3D" id="3.40.30.10">
    <property type="entry name" value="Glutaredoxin"/>
    <property type="match status" value="1"/>
</dbReference>
<comment type="subunit">
    <text evidence="2">Monomer.</text>
</comment>
<dbReference type="EC" id="1.11.1.24" evidence="3"/>
<keyword evidence="14" id="KW-0732">Signal</keyword>
<keyword evidence="6" id="KW-0560">Oxidoreductase</keyword>
<keyword evidence="7" id="KW-1015">Disulfide bond</keyword>
<dbReference type="EMBL" id="FQUK01000003">
    <property type="protein sequence ID" value="SHE37152.1"/>
    <property type="molecule type" value="Genomic_DNA"/>
</dbReference>
<evidence type="ECO:0000313" key="16">
    <source>
        <dbReference type="EMBL" id="SHE37152.1"/>
    </source>
</evidence>
<evidence type="ECO:0000256" key="7">
    <source>
        <dbReference type="ARBA" id="ARBA00023157"/>
    </source>
</evidence>
<organism evidence="16 17">
    <name type="scientific">Thermomonas hydrothermalis</name>
    <dbReference type="NCBI Taxonomy" id="213588"/>
    <lineage>
        <taxon>Bacteria</taxon>
        <taxon>Pseudomonadati</taxon>
        <taxon>Pseudomonadota</taxon>
        <taxon>Gammaproteobacteria</taxon>
        <taxon>Lysobacterales</taxon>
        <taxon>Lysobacteraceae</taxon>
        <taxon>Thermomonas</taxon>
    </lineage>
</organism>
<evidence type="ECO:0000256" key="14">
    <source>
        <dbReference type="SAM" id="SignalP"/>
    </source>
</evidence>
<dbReference type="CDD" id="cd03017">
    <property type="entry name" value="PRX_BCP"/>
    <property type="match status" value="1"/>
</dbReference>